<keyword evidence="5" id="KW-0812">Transmembrane</keyword>
<keyword evidence="2 3" id="KW-0802">TPR repeat</keyword>
<feature type="transmembrane region" description="Helical" evidence="5">
    <location>
        <begin position="6"/>
        <end position="28"/>
    </location>
</feature>
<evidence type="ECO:0000256" key="1">
    <source>
        <dbReference type="ARBA" id="ARBA00022737"/>
    </source>
</evidence>
<evidence type="ECO:0000256" key="3">
    <source>
        <dbReference type="PROSITE-ProRule" id="PRU00339"/>
    </source>
</evidence>
<protein>
    <submittedName>
        <fullName evidence="6">Uncharacterized protein</fullName>
    </submittedName>
</protein>
<dbReference type="PROSITE" id="PS50005">
    <property type="entry name" value="TPR"/>
    <property type="match status" value="1"/>
</dbReference>
<evidence type="ECO:0000256" key="5">
    <source>
        <dbReference type="SAM" id="Phobius"/>
    </source>
</evidence>
<name>A0A0V7ZED3_9CYAN</name>
<dbReference type="InterPro" id="IPR011990">
    <property type="entry name" value="TPR-like_helical_dom_sf"/>
</dbReference>
<feature type="repeat" description="TPR" evidence="3">
    <location>
        <begin position="101"/>
        <end position="134"/>
    </location>
</feature>
<reference evidence="6 8" key="1">
    <citation type="journal article" date="2015" name="Genome Announc.">
        <title>Draft Genome of the Euendolithic (true boring) Cyanobacterium Mastigocoleus testarum strain BC008.</title>
        <authorList>
            <person name="Guida B.S."/>
            <person name="Garcia-Pichel F."/>
        </authorList>
    </citation>
    <scope>NUCLEOTIDE SEQUENCE [LARGE SCALE GENOMIC DNA]</scope>
    <source>
        <strain evidence="6 8">BC008</strain>
    </source>
</reference>
<dbReference type="RefSeq" id="WP_027847006.1">
    <property type="nucleotide sequence ID" value="NZ_LMTZ01000148.1"/>
</dbReference>
<dbReference type="SMART" id="SM00028">
    <property type="entry name" value="TPR"/>
    <property type="match status" value="3"/>
</dbReference>
<organism evidence="6 8">
    <name type="scientific">Mastigocoleus testarum BC008</name>
    <dbReference type="NCBI Taxonomy" id="371196"/>
    <lineage>
        <taxon>Bacteria</taxon>
        <taxon>Bacillati</taxon>
        <taxon>Cyanobacteriota</taxon>
        <taxon>Cyanophyceae</taxon>
        <taxon>Nostocales</taxon>
        <taxon>Hapalosiphonaceae</taxon>
        <taxon>Mastigocoleus</taxon>
    </lineage>
</organism>
<evidence type="ECO:0000313" key="6">
    <source>
        <dbReference type="EMBL" id="KST62833.1"/>
    </source>
</evidence>
<comment type="caution">
    <text evidence="6">The sequence shown here is derived from an EMBL/GenBank/DDBJ whole genome shotgun (WGS) entry which is preliminary data.</text>
</comment>
<dbReference type="EMBL" id="LMTZ01000148">
    <property type="protein sequence ID" value="KST62885.1"/>
    <property type="molecule type" value="Genomic_DNA"/>
</dbReference>
<evidence type="ECO:0000313" key="8">
    <source>
        <dbReference type="Proteomes" id="UP000053372"/>
    </source>
</evidence>
<dbReference type="PANTHER" id="PTHR45586">
    <property type="entry name" value="TPR REPEAT-CONTAINING PROTEIN PA4667"/>
    <property type="match status" value="1"/>
</dbReference>
<dbReference type="EMBL" id="LMTZ01000149">
    <property type="protein sequence ID" value="KST62833.1"/>
    <property type="molecule type" value="Genomic_DNA"/>
</dbReference>
<dbReference type="PANTHER" id="PTHR45586:SF1">
    <property type="entry name" value="LIPOPOLYSACCHARIDE ASSEMBLY PROTEIN B"/>
    <property type="match status" value="1"/>
</dbReference>
<keyword evidence="5" id="KW-1133">Transmembrane helix</keyword>
<dbReference type="AlphaFoldDB" id="A0A0V7ZED3"/>
<dbReference type="InterPro" id="IPR051012">
    <property type="entry name" value="CellSynth/LPSAsmb/PSIAsmb"/>
</dbReference>
<evidence type="ECO:0000256" key="2">
    <source>
        <dbReference type="ARBA" id="ARBA00022803"/>
    </source>
</evidence>
<dbReference type="Pfam" id="PF13181">
    <property type="entry name" value="TPR_8"/>
    <property type="match status" value="1"/>
</dbReference>
<proteinExistence type="predicted"/>
<accession>A0A0V7ZED3</accession>
<dbReference type="SUPFAM" id="SSF48452">
    <property type="entry name" value="TPR-like"/>
    <property type="match status" value="1"/>
</dbReference>
<keyword evidence="8" id="KW-1185">Reference proteome</keyword>
<gene>
    <name evidence="6" type="ORF">BC008_10940</name>
    <name evidence="7" type="ORF">BC008_11225</name>
</gene>
<dbReference type="Pfam" id="PF14559">
    <property type="entry name" value="TPR_19"/>
    <property type="match status" value="1"/>
</dbReference>
<evidence type="ECO:0000256" key="4">
    <source>
        <dbReference type="SAM" id="Coils"/>
    </source>
</evidence>
<dbReference type="Proteomes" id="UP000053372">
    <property type="component" value="Unassembled WGS sequence"/>
</dbReference>
<evidence type="ECO:0000313" key="7">
    <source>
        <dbReference type="EMBL" id="KST62885.1"/>
    </source>
</evidence>
<keyword evidence="4" id="KW-0175">Coiled coil</keyword>
<feature type="coiled-coil region" evidence="4">
    <location>
        <begin position="107"/>
        <end position="134"/>
    </location>
</feature>
<dbReference type="InterPro" id="IPR019734">
    <property type="entry name" value="TPR_rpt"/>
</dbReference>
<dbReference type="OrthoDB" id="466444at2"/>
<keyword evidence="1" id="KW-0677">Repeat</keyword>
<sequence length="153" mass="17251">MLENLQSNNIFAVAVVAGSIVLLIYFAIKTLITSNRFQKGIDLYQQQDYKGAEAAFRRVIAINSTNDVVHLFLGDSLMKQGKVAEAATEFKEIINRAPKKAEAYLRLSNALMEEEKKEEAISNLKKAQELLQAQRQPIKAKKVEELLQKISQK</sequence>
<dbReference type="Gene3D" id="1.25.40.10">
    <property type="entry name" value="Tetratricopeptide repeat domain"/>
    <property type="match status" value="1"/>
</dbReference>
<keyword evidence="5" id="KW-0472">Membrane</keyword>